<evidence type="ECO:0000313" key="1">
    <source>
        <dbReference type="EMBL" id="KIO18188.1"/>
    </source>
</evidence>
<reference evidence="2 3" key="1">
    <citation type="submission" date="2014-04" db="EMBL/GenBank/DDBJ databases">
        <authorList>
            <consortium name="DOE Joint Genome Institute"/>
            <person name="Kuo A."/>
            <person name="Girlanda M."/>
            <person name="Perotto S."/>
            <person name="Kohler A."/>
            <person name="Nagy L.G."/>
            <person name="Floudas D."/>
            <person name="Copeland A."/>
            <person name="Barry K.W."/>
            <person name="Cichocki N."/>
            <person name="Veneault-Fourrey C."/>
            <person name="LaButti K."/>
            <person name="Lindquist E.A."/>
            <person name="Lipzen A."/>
            <person name="Lundell T."/>
            <person name="Morin E."/>
            <person name="Murat C."/>
            <person name="Sun H."/>
            <person name="Tunlid A."/>
            <person name="Henrissat B."/>
            <person name="Grigoriev I.V."/>
            <person name="Hibbett D.S."/>
            <person name="Martin F."/>
            <person name="Nordberg H.P."/>
            <person name="Cantor M.N."/>
            <person name="Hua S.X."/>
        </authorList>
    </citation>
    <scope>NUCLEOTIDE SEQUENCE [LARGE SCALE GENOMIC DNA]</scope>
    <source>
        <strain evidence="2 3">MUT 4182</strain>
    </source>
</reference>
<feature type="non-terminal residue" evidence="2">
    <location>
        <position position="84"/>
    </location>
</feature>
<dbReference type="HOGENOM" id="CLU_2533823_0_0_1"/>
<dbReference type="AlphaFoldDB" id="A0A0C3QWW8"/>
<reference evidence="3" key="2">
    <citation type="submission" date="2015-01" db="EMBL/GenBank/DDBJ databases">
        <title>Evolutionary Origins and Diversification of the Mycorrhizal Mutualists.</title>
        <authorList>
            <consortium name="DOE Joint Genome Institute"/>
            <consortium name="Mycorrhizal Genomics Consortium"/>
            <person name="Kohler A."/>
            <person name="Kuo A."/>
            <person name="Nagy L.G."/>
            <person name="Floudas D."/>
            <person name="Copeland A."/>
            <person name="Barry K.W."/>
            <person name="Cichocki N."/>
            <person name="Veneault-Fourrey C."/>
            <person name="LaButti K."/>
            <person name="Lindquist E.A."/>
            <person name="Lipzen A."/>
            <person name="Lundell T."/>
            <person name="Morin E."/>
            <person name="Murat C."/>
            <person name="Riley R."/>
            <person name="Ohm R."/>
            <person name="Sun H."/>
            <person name="Tunlid A."/>
            <person name="Henrissat B."/>
            <person name="Grigoriev I.V."/>
            <person name="Hibbett D.S."/>
            <person name="Martin F."/>
        </authorList>
    </citation>
    <scope>NUCLEOTIDE SEQUENCE [LARGE SCALE GENOMIC DNA]</scope>
    <source>
        <strain evidence="1 3">MUT 4182</strain>
    </source>
</reference>
<dbReference type="EMBL" id="KN823306">
    <property type="protein sequence ID" value="KIO18188.1"/>
    <property type="molecule type" value="Genomic_DNA"/>
</dbReference>
<protein>
    <submittedName>
        <fullName evidence="2">Uncharacterized protein</fullName>
    </submittedName>
</protein>
<dbReference type="Proteomes" id="UP000054248">
    <property type="component" value="Unassembled WGS sequence"/>
</dbReference>
<organism evidence="2 3">
    <name type="scientific">Tulasnella calospora MUT 4182</name>
    <dbReference type="NCBI Taxonomy" id="1051891"/>
    <lineage>
        <taxon>Eukaryota</taxon>
        <taxon>Fungi</taxon>
        <taxon>Dikarya</taxon>
        <taxon>Basidiomycota</taxon>
        <taxon>Agaricomycotina</taxon>
        <taxon>Agaricomycetes</taxon>
        <taxon>Cantharellales</taxon>
        <taxon>Tulasnellaceae</taxon>
        <taxon>Tulasnella</taxon>
    </lineage>
</organism>
<dbReference type="EMBL" id="KN822942">
    <property type="protein sequence ID" value="KIO34461.1"/>
    <property type="molecule type" value="Genomic_DNA"/>
</dbReference>
<evidence type="ECO:0000313" key="3">
    <source>
        <dbReference type="Proteomes" id="UP000054248"/>
    </source>
</evidence>
<gene>
    <name evidence="2" type="ORF">M407DRAFT_240393</name>
    <name evidence="1" type="ORF">M407DRAFT_246551</name>
</gene>
<accession>A0A0C3QWW8</accession>
<sequence length="84" mass="9680">MSRTAGRRSLATSMRLCDVNALCVQRPCIQRVLLPFLGKNHTHRTASPTSISLLPNVVQRTQKDHFVCRYRRQVNAMPRYINND</sequence>
<proteinExistence type="predicted"/>
<keyword evidence="3" id="KW-1185">Reference proteome</keyword>
<name>A0A0C3QWW8_9AGAM</name>
<reference evidence="2" key="3">
    <citation type="submission" date="2015-02" db="EMBL/GenBank/DDBJ databases">
        <title>Evolutionary Origins and Diversification of the Mycorrhizal Mutualists.</title>
        <authorList>
            <consortium name="DOE Joint Genome Institute"/>
            <consortium name="Mycorrhizal Genomics Consortium"/>
            <person name="Kohler A."/>
            <person name="Kuo A."/>
            <person name="Nagy L.G."/>
            <person name="Floudas D."/>
            <person name="Copeland A."/>
            <person name="Barry K.W."/>
            <person name="Cichocki N."/>
            <person name="Veneault-Fourrey C."/>
            <person name="LaButti K."/>
            <person name="Lindquist E.A."/>
            <person name="Lipzen A."/>
            <person name="Lundell T."/>
            <person name="Morin E."/>
            <person name="Murat C."/>
            <person name="Riley R."/>
            <person name="Ohm R."/>
            <person name="Sun H."/>
            <person name="Tunlid A."/>
            <person name="Henrissat B."/>
            <person name="Grigoriev I.V."/>
            <person name="Hibbett D.S."/>
            <person name="Martin F."/>
        </authorList>
    </citation>
    <scope>NUCLEOTIDE SEQUENCE</scope>
    <source>
        <strain evidence="2 3">MUT 4182</strain>
    </source>
</reference>
<evidence type="ECO:0000313" key="2">
    <source>
        <dbReference type="EMBL" id="KIO34461.1"/>
    </source>
</evidence>